<keyword evidence="12" id="KW-1133">Transmembrane helix</keyword>
<evidence type="ECO:0000256" key="12">
    <source>
        <dbReference type="SAM" id="Phobius"/>
    </source>
</evidence>
<keyword evidence="7" id="KW-0547">Nucleotide-binding</keyword>
<keyword evidence="5" id="KW-0597">Phosphoprotein</keyword>
<dbReference type="CDD" id="cd06225">
    <property type="entry name" value="HAMP"/>
    <property type="match status" value="1"/>
</dbReference>
<evidence type="ECO:0000256" key="2">
    <source>
        <dbReference type="ARBA" id="ARBA00004651"/>
    </source>
</evidence>
<sequence>MIKIRTKLLVYFIVVIVLASVIFFVRDMSMDKLMDLHNESSQQYYLLNQLTEQTDQVYQSLQIYVHEPTVDNLNYYEQDKVQLLSLQDQLDMENASLIDEQNYYHLLSTFLEFTDLTVIGVEREDIEQYSNSLSEADKTATYIHEKTLELLNQSLTNYQTRIEIENSKIQATKHLGTTIFIALLLVSILFAIWFSDGITRTIRRLTSAAKEISSGNYEGKDIQVSQKDELKILSTTFNEMKHNVKKSILEMEEKSRLAQLLKEMELKSLQNQINPHFLFNTLNVISKTAYIEGAERTNDLITAVSTLLRYNIGNIDRNTKLIDEVNVVKEYFFIQQTRFGDRVNFDITMDQDCSDVFIPCLTLQPLVENAFMHGIEQMEEGAEIRVVIYREDKVVTIEVIDNGVGMSDELIQQIIKPDLSTIEEEPKRSGHSTGIGLRNVIDRLHLFDARSKFQIYSTLNKGTTIQIQLHDEETRDVESNVSR</sequence>
<dbReference type="InterPro" id="IPR005467">
    <property type="entry name" value="His_kinase_dom"/>
</dbReference>
<dbReference type="PROSITE" id="PS50885">
    <property type="entry name" value="HAMP"/>
    <property type="match status" value="1"/>
</dbReference>
<keyword evidence="9" id="KW-0067">ATP-binding</keyword>
<evidence type="ECO:0000256" key="6">
    <source>
        <dbReference type="ARBA" id="ARBA00022679"/>
    </source>
</evidence>
<evidence type="ECO:0000256" key="10">
    <source>
        <dbReference type="ARBA" id="ARBA00023012"/>
    </source>
</evidence>
<feature type="transmembrane region" description="Helical" evidence="12">
    <location>
        <begin position="6"/>
        <end position="25"/>
    </location>
</feature>
<name>A0ABV8VTZ5_9BACI</name>
<dbReference type="InterPro" id="IPR010559">
    <property type="entry name" value="Sig_transdc_His_kin_internal"/>
</dbReference>
<dbReference type="Pfam" id="PF02518">
    <property type="entry name" value="HATPase_c"/>
    <property type="match status" value="1"/>
</dbReference>
<dbReference type="SMART" id="SM00304">
    <property type="entry name" value="HAMP"/>
    <property type="match status" value="1"/>
</dbReference>
<evidence type="ECO:0000259" key="13">
    <source>
        <dbReference type="PROSITE" id="PS50109"/>
    </source>
</evidence>
<organism evidence="15 16">
    <name type="scientific">Gracilibacillus marinus</name>
    <dbReference type="NCBI Taxonomy" id="630535"/>
    <lineage>
        <taxon>Bacteria</taxon>
        <taxon>Bacillati</taxon>
        <taxon>Bacillota</taxon>
        <taxon>Bacilli</taxon>
        <taxon>Bacillales</taxon>
        <taxon>Bacillaceae</taxon>
        <taxon>Gracilibacillus</taxon>
    </lineage>
</organism>
<dbReference type="InterPro" id="IPR003660">
    <property type="entry name" value="HAMP_dom"/>
</dbReference>
<evidence type="ECO:0000256" key="4">
    <source>
        <dbReference type="ARBA" id="ARBA00022475"/>
    </source>
</evidence>
<evidence type="ECO:0000256" key="3">
    <source>
        <dbReference type="ARBA" id="ARBA00012438"/>
    </source>
</evidence>
<keyword evidence="12" id="KW-0812">Transmembrane</keyword>
<dbReference type="PANTHER" id="PTHR34220:SF7">
    <property type="entry name" value="SENSOR HISTIDINE KINASE YPDA"/>
    <property type="match status" value="1"/>
</dbReference>
<gene>
    <name evidence="15" type="ORF">ACFOZ1_00285</name>
</gene>
<comment type="subcellular location">
    <subcellularLocation>
        <location evidence="2">Cell membrane</location>
        <topology evidence="2">Multi-pass membrane protein</topology>
    </subcellularLocation>
</comment>
<keyword evidence="4" id="KW-1003">Cell membrane</keyword>
<dbReference type="PROSITE" id="PS50109">
    <property type="entry name" value="HIS_KIN"/>
    <property type="match status" value="1"/>
</dbReference>
<accession>A0ABV8VTZ5</accession>
<dbReference type="InterPro" id="IPR003594">
    <property type="entry name" value="HATPase_dom"/>
</dbReference>
<dbReference type="Proteomes" id="UP001595880">
    <property type="component" value="Unassembled WGS sequence"/>
</dbReference>
<dbReference type="Gene3D" id="6.10.340.10">
    <property type="match status" value="1"/>
</dbReference>
<evidence type="ECO:0000256" key="11">
    <source>
        <dbReference type="ARBA" id="ARBA00023136"/>
    </source>
</evidence>
<dbReference type="EC" id="2.7.13.3" evidence="3"/>
<evidence type="ECO:0000256" key="1">
    <source>
        <dbReference type="ARBA" id="ARBA00000085"/>
    </source>
</evidence>
<dbReference type="Pfam" id="PF00672">
    <property type="entry name" value="HAMP"/>
    <property type="match status" value="1"/>
</dbReference>
<evidence type="ECO:0000256" key="5">
    <source>
        <dbReference type="ARBA" id="ARBA00022553"/>
    </source>
</evidence>
<dbReference type="InterPro" id="IPR050640">
    <property type="entry name" value="Bact_2-comp_sensor_kinase"/>
</dbReference>
<dbReference type="InterPro" id="IPR036890">
    <property type="entry name" value="HATPase_C_sf"/>
</dbReference>
<feature type="domain" description="Histidine kinase" evidence="13">
    <location>
        <begin position="239"/>
        <end position="473"/>
    </location>
</feature>
<dbReference type="Pfam" id="PF06580">
    <property type="entry name" value="His_kinase"/>
    <property type="match status" value="1"/>
</dbReference>
<proteinExistence type="predicted"/>
<evidence type="ECO:0000259" key="14">
    <source>
        <dbReference type="PROSITE" id="PS50885"/>
    </source>
</evidence>
<dbReference type="SUPFAM" id="SSF158472">
    <property type="entry name" value="HAMP domain-like"/>
    <property type="match status" value="1"/>
</dbReference>
<reference evidence="16" key="1">
    <citation type="journal article" date="2019" name="Int. J. Syst. Evol. Microbiol.">
        <title>The Global Catalogue of Microorganisms (GCM) 10K type strain sequencing project: providing services to taxonomists for standard genome sequencing and annotation.</title>
        <authorList>
            <consortium name="The Broad Institute Genomics Platform"/>
            <consortium name="The Broad Institute Genome Sequencing Center for Infectious Disease"/>
            <person name="Wu L."/>
            <person name="Ma J."/>
        </authorList>
    </citation>
    <scope>NUCLEOTIDE SEQUENCE [LARGE SCALE GENOMIC DNA]</scope>
    <source>
        <strain evidence="16">KACC 14058</strain>
    </source>
</reference>
<evidence type="ECO:0000256" key="9">
    <source>
        <dbReference type="ARBA" id="ARBA00022840"/>
    </source>
</evidence>
<dbReference type="Gene3D" id="3.30.565.10">
    <property type="entry name" value="Histidine kinase-like ATPase, C-terminal domain"/>
    <property type="match status" value="1"/>
</dbReference>
<evidence type="ECO:0000313" key="15">
    <source>
        <dbReference type="EMBL" id="MFC4386233.1"/>
    </source>
</evidence>
<dbReference type="SMART" id="SM00387">
    <property type="entry name" value="HATPase_c"/>
    <property type="match status" value="1"/>
</dbReference>
<dbReference type="PANTHER" id="PTHR34220">
    <property type="entry name" value="SENSOR HISTIDINE KINASE YPDA"/>
    <property type="match status" value="1"/>
</dbReference>
<feature type="transmembrane region" description="Helical" evidence="12">
    <location>
        <begin position="175"/>
        <end position="194"/>
    </location>
</feature>
<keyword evidence="11 12" id="KW-0472">Membrane</keyword>
<feature type="domain" description="HAMP" evidence="14">
    <location>
        <begin position="196"/>
        <end position="249"/>
    </location>
</feature>
<dbReference type="EMBL" id="JBHSDV010000001">
    <property type="protein sequence ID" value="MFC4386233.1"/>
    <property type="molecule type" value="Genomic_DNA"/>
</dbReference>
<comment type="catalytic activity">
    <reaction evidence="1">
        <text>ATP + protein L-histidine = ADP + protein N-phospho-L-histidine.</text>
        <dbReference type="EC" id="2.7.13.3"/>
    </reaction>
</comment>
<evidence type="ECO:0000256" key="7">
    <source>
        <dbReference type="ARBA" id="ARBA00022741"/>
    </source>
</evidence>
<evidence type="ECO:0000256" key="8">
    <source>
        <dbReference type="ARBA" id="ARBA00022777"/>
    </source>
</evidence>
<evidence type="ECO:0000313" key="16">
    <source>
        <dbReference type="Proteomes" id="UP001595880"/>
    </source>
</evidence>
<dbReference type="SUPFAM" id="SSF55874">
    <property type="entry name" value="ATPase domain of HSP90 chaperone/DNA topoisomerase II/histidine kinase"/>
    <property type="match status" value="1"/>
</dbReference>
<keyword evidence="8 15" id="KW-0418">Kinase</keyword>
<comment type="caution">
    <text evidence="15">The sequence shown here is derived from an EMBL/GenBank/DDBJ whole genome shotgun (WGS) entry which is preliminary data.</text>
</comment>
<protein>
    <recommendedName>
        <fullName evidence="3">histidine kinase</fullName>
        <ecNumber evidence="3">2.7.13.3</ecNumber>
    </recommendedName>
</protein>
<keyword evidence="6 15" id="KW-0808">Transferase</keyword>
<keyword evidence="16" id="KW-1185">Reference proteome</keyword>
<dbReference type="RefSeq" id="WP_390194678.1">
    <property type="nucleotide sequence ID" value="NZ_JBHSDV010000001.1"/>
</dbReference>
<dbReference type="GO" id="GO:0004673">
    <property type="term" value="F:protein histidine kinase activity"/>
    <property type="evidence" value="ECO:0007669"/>
    <property type="project" value="UniProtKB-EC"/>
</dbReference>
<keyword evidence="10" id="KW-0902">Two-component regulatory system</keyword>